<feature type="domain" description="Choloylglycine hydrolase/NAAA C-terminal" evidence="3">
    <location>
        <begin position="6"/>
        <end position="219"/>
    </location>
</feature>
<dbReference type="RefSeq" id="WP_167314421.1">
    <property type="nucleotide sequence ID" value="NZ_CP050266.1"/>
</dbReference>
<reference evidence="4 5" key="1">
    <citation type="submission" date="2020-03" db="EMBL/GenBank/DDBJ databases">
        <title>Genome mining reveals the biosynthetic pathways of PHA and ectoines of the halophilic strain Salinivibrio costicola M318 isolated from fermented shrimp paste.</title>
        <authorList>
            <person name="Doan T.V."/>
            <person name="Tran L.T."/>
            <person name="Trieu T.A."/>
            <person name="Nguyen Q.V."/>
            <person name="Quach T.N."/>
            <person name="Phi T.Q."/>
            <person name="Kumar S."/>
        </authorList>
    </citation>
    <scope>NUCLEOTIDE SEQUENCE [LARGE SCALE GENOMIC DNA]</scope>
    <source>
        <strain evidence="4 5">M318</strain>
    </source>
</reference>
<evidence type="ECO:0000313" key="5">
    <source>
        <dbReference type="Proteomes" id="UP000501408"/>
    </source>
</evidence>
<dbReference type="InterPro" id="IPR029055">
    <property type="entry name" value="Ntn_hydrolases_N"/>
</dbReference>
<feature type="domain" description="Choloylglycine hydrolase/NAAA C-terminal" evidence="3">
    <location>
        <begin position="259"/>
        <end position="405"/>
    </location>
</feature>
<evidence type="ECO:0000256" key="1">
    <source>
        <dbReference type="ARBA" id="ARBA00006625"/>
    </source>
</evidence>
<dbReference type="SUPFAM" id="SSF56235">
    <property type="entry name" value="N-terminal nucleophile aminohydrolases (Ntn hydrolases)"/>
    <property type="match status" value="2"/>
</dbReference>
<name>A0ABX6K3R5_SALCS</name>
<comment type="similarity">
    <text evidence="1">Belongs to the peptidase C59 family.</text>
</comment>
<gene>
    <name evidence="4" type="ORF">HBA18_07245</name>
</gene>
<evidence type="ECO:0000256" key="2">
    <source>
        <dbReference type="ARBA" id="ARBA00022801"/>
    </source>
</evidence>
<keyword evidence="2 4" id="KW-0378">Hydrolase</keyword>
<dbReference type="Pfam" id="PF02275">
    <property type="entry name" value="CBAH"/>
    <property type="match status" value="2"/>
</dbReference>
<accession>A0ABX6K3R5</accession>
<keyword evidence="5" id="KW-1185">Reference proteome</keyword>
<dbReference type="GO" id="GO:0016787">
    <property type="term" value="F:hydrolase activity"/>
    <property type="evidence" value="ECO:0007669"/>
    <property type="project" value="UniProtKB-KW"/>
</dbReference>
<dbReference type="PANTHER" id="PTHR35527:SF2">
    <property type="entry name" value="HYDROLASE"/>
    <property type="match status" value="1"/>
</dbReference>
<dbReference type="Gene3D" id="3.60.60.10">
    <property type="entry name" value="Penicillin V Acylase, Chain A"/>
    <property type="match status" value="1"/>
</dbReference>
<dbReference type="InterPro" id="IPR052193">
    <property type="entry name" value="Peptidase_C59"/>
</dbReference>
<dbReference type="Proteomes" id="UP000501408">
    <property type="component" value="Chromosome 1"/>
</dbReference>
<sequence>MCMDVRVMAQNGQRVSARSMEFGVDLLTQVWQRKGKGTWTVSMQPSTEMGKADQVDLVAPNSENQTIQSYEFIASWQGHYDFIHTNALCNSEEMGRKTANGYVASDGMNTQGLSIGSLYLPGMTYYLTPAQVKKAQADGTGSAFVIGSAFFPTWVLSSFSSVEALVNYLSENPVYVLLSQLGIEGEDAVAMTLHYVIHDADGQSAVIEFLYDRKMHIHRCYAAREQFDSIGTDISDPYVDNFKVRRFSPCSAYEVLVDHAYIGVMTNSSDYLWHVNYLSQFSNLTNKVQQASQVNHALPIRSCWSPGPLTNVNGSGLIGLPADPTPPSRFVQTYVCQQLANRPKTVNEAMTLAEKLLNRIDIPRGLVVPEALKNNEPLNSDITQWAVLRDHESRSLYFRSYANMTWEKAVFLDIDRDVLLKSFSLTETAFESSPVLTPIGEHRVVAKRVEVA</sequence>
<dbReference type="InterPro" id="IPR029132">
    <property type="entry name" value="CBAH/NAAA_C"/>
</dbReference>
<dbReference type="EMBL" id="CP050266">
    <property type="protein sequence ID" value="QIR06187.1"/>
    <property type="molecule type" value="Genomic_DNA"/>
</dbReference>
<dbReference type="PANTHER" id="PTHR35527">
    <property type="entry name" value="CHOLOYLGLYCINE HYDROLASE"/>
    <property type="match status" value="1"/>
</dbReference>
<organism evidence="4 5">
    <name type="scientific">Salinivibrio costicola</name>
    <name type="common">Vibrio costicola</name>
    <dbReference type="NCBI Taxonomy" id="51367"/>
    <lineage>
        <taxon>Bacteria</taxon>
        <taxon>Pseudomonadati</taxon>
        <taxon>Pseudomonadota</taxon>
        <taxon>Gammaproteobacteria</taxon>
        <taxon>Vibrionales</taxon>
        <taxon>Vibrionaceae</taxon>
        <taxon>Salinivibrio</taxon>
    </lineage>
</organism>
<protein>
    <submittedName>
        <fullName evidence="4">Linear amide C-N hydrolase</fullName>
    </submittedName>
</protein>
<evidence type="ECO:0000259" key="3">
    <source>
        <dbReference type="Pfam" id="PF02275"/>
    </source>
</evidence>
<evidence type="ECO:0000313" key="4">
    <source>
        <dbReference type="EMBL" id="QIR06187.1"/>
    </source>
</evidence>
<proteinExistence type="inferred from homology"/>